<evidence type="ECO:0000256" key="4">
    <source>
        <dbReference type="ARBA" id="ARBA00022777"/>
    </source>
</evidence>
<dbReference type="SMART" id="SM00220">
    <property type="entry name" value="S_TKc"/>
    <property type="match status" value="1"/>
</dbReference>
<comment type="caution">
    <text evidence="9">The sequence shown here is derived from an EMBL/GenBank/DDBJ whole genome shotgun (WGS) entry which is preliminary data.</text>
</comment>
<evidence type="ECO:0000259" key="8">
    <source>
        <dbReference type="PROSITE" id="PS50011"/>
    </source>
</evidence>
<dbReference type="Pfam" id="PF00069">
    <property type="entry name" value="Pkinase"/>
    <property type="match status" value="1"/>
</dbReference>
<protein>
    <recommendedName>
        <fullName evidence="8">Protein kinase domain-containing protein</fullName>
    </recommendedName>
</protein>
<dbReference type="PROSITE" id="PS50011">
    <property type="entry name" value="PROTEIN_KINASE_DOM"/>
    <property type="match status" value="1"/>
</dbReference>
<evidence type="ECO:0000313" key="10">
    <source>
        <dbReference type="Proteomes" id="UP001515480"/>
    </source>
</evidence>
<dbReference type="EMBL" id="JBGBPQ010000022">
    <property type="protein sequence ID" value="KAL1503360.1"/>
    <property type="molecule type" value="Genomic_DNA"/>
</dbReference>
<feature type="binding site" evidence="6">
    <location>
        <position position="44"/>
    </location>
    <ligand>
        <name>ATP</name>
        <dbReference type="ChEBI" id="CHEBI:30616"/>
    </ligand>
</feature>
<reference evidence="9 10" key="1">
    <citation type="journal article" date="2024" name="Science">
        <title>Giant polyketide synthase enzymes in the biosynthesis of giant marine polyether toxins.</title>
        <authorList>
            <person name="Fallon T.R."/>
            <person name="Shende V.V."/>
            <person name="Wierzbicki I.H."/>
            <person name="Pendleton A.L."/>
            <person name="Watervoot N.F."/>
            <person name="Auber R.P."/>
            <person name="Gonzalez D.J."/>
            <person name="Wisecaver J.H."/>
            <person name="Moore B.S."/>
        </authorList>
    </citation>
    <scope>NUCLEOTIDE SEQUENCE [LARGE SCALE GENOMIC DNA]</scope>
    <source>
        <strain evidence="9 10">12B1</strain>
    </source>
</reference>
<dbReference type="AlphaFoldDB" id="A0AB34IMR9"/>
<dbReference type="GO" id="GO:0005524">
    <property type="term" value="F:ATP binding"/>
    <property type="evidence" value="ECO:0007669"/>
    <property type="project" value="UniProtKB-UniRule"/>
</dbReference>
<dbReference type="SUPFAM" id="SSF56112">
    <property type="entry name" value="Protein kinase-like (PK-like)"/>
    <property type="match status" value="1"/>
</dbReference>
<evidence type="ECO:0000256" key="6">
    <source>
        <dbReference type="PROSITE-ProRule" id="PRU10141"/>
    </source>
</evidence>
<feature type="domain" description="Protein kinase" evidence="8">
    <location>
        <begin position="14"/>
        <end position="273"/>
    </location>
</feature>
<comment type="similarity">
    <text evidence="7">Belongs to the protein kinase superfamily.</text>
</comment>
<name>A0AB34IMR9_PRYPA</name>
<sequence>MAHASEPPLQLADLHFRQQLGRGATSTVRLALASSSPPRHFAVKTVEKAQIAGEQALARLYREKELLSSLAHPGVVRLHCTLKDERCLYFVLECLDGGELLYHMRRAPRHRVPLASARVCVGALLLPLEYLQEQRVLYRDLKPTNILFTREGRLKLVDFGHAKRMAPHERSTSLCGTPHFHAPEVVRGEPHGLPAQLWALGVLIVEVIAGAPPFFARPAAPPLKEQILHAEIDLVCLPECVRPLAAALLQRDCVAREASFPRGFSDVRRDPWLQPLDWRAVEAGTCVPDFDFARHAEERVACGMSAPADSVSKDEDPFADFD</sequence>
<keyword evidence="2" id="KW-0808">Transferase</keyword>
<proteinExistence type="inferred from homology"/>
<accession>A0AB34IMR9</accession>
<evidence type="ECO:0000256" key="2">
    <source>
        <dbReference type="ARBA" id="ARBA00022679"/>
    </source>
</evidence>
<dbReference type="PROSITE" id="PS00107">
    <property type="entry name" value="PROTEIN_KINASE_ATP"/>
    <property type="match status" value="1"/>
</dbReference>
<dbReference type="PROSITE" id="PS00108">
    <property type="entry name" value="PROTEIN_KINASE_ST"/>
    <property type="match status" value="1"/>
</dbReference>
<evidence type="ECO:0000256" key="1">
    <source>
        <dbReference type="ARBA" id="ARBA00022527"/>
    </source>
</evidence>
<keyword evidence="1 7" id="KW-0723">Serine/threonine-protein kinase</keyword>
<dbReference type="InterPro" id="IPR000719">
    <property type="entry name" value="Prot_kinase_dom"/>
</dbReference>
<evidence type="ECO:0000256" key="3">
    <source>
        <dbReference type="ARBA" id="ARBA00022741"/>
    </source>
</evidence>
<keyword evidence="3 6" id="KW-0547">Nucleotide-binding</keyword>
<dbReference type="GO" id="GO:0004674">
    <property type="term" value="F:protein serine/threonine kinase activity"/>
    <property type="evidence" value="ECO:0007669"/>
    <property type="project" value="UniProtKB-KW"/>
</dbReference>
<dbReference type="Proteomes" id="UP001515480">
    <property type="component" value="Unassembled WGS sequence"/>
</dbReference>
<keyword evidence="10" id="KW-1185">Reference proteome</keyword>
<organism evidence="9 10">
    <name type="scientific">Prymnesium parvum</name>
    <name type="common">Toxic golden alga</name>
    <dbReference type="NCBI Taxonomy" id="97485"/>
    <lineage>
        <taxon>Eukaryota</taxon>
        <taxon>Haptista</taxon>
        <taxon>Haptophyta</taxon>
        <taxon>Prymnesiophyceae</taxon>
        <taxon>Prymnesiales</taxon>
        <taxon>Prymnesiaceae</taxon>
        <taxon>Prymnesium</taxon>
    </lineage>
</organism>
<dbReference type="InterPro" id="IPR017441">
    <property type="entry name" value="Protein_kinase_ATP_BS"/>
</dbReference>
<dbReference type="InterPro" id="IPR008271">
    <property type="entry name" value="Ser/Thr_kinase_AS"/>
</dbReference>
<dbReference type="InterPro" id="IPR011009">
    <property type="entry name" value="Kinase-like_dom_sf"/>
</dbReference>
<keyword evidence="4" id="KW-0418">Kinase</keyword>
<evidence type="ECO:0000256" key="7">
    <source>
        <dbReference type="RuleBase" id="RU000304"/>
    </source>
</evidence>
<dbReference type="PANTHER" id="PTHR24353">
    <property type="entry name" value="CYCLIC NUCLEOTIDE-DEPENDENT PROTEIN KINASE"/>
    <property type="match status" value="1"/>
</dbReference>
<evidence type="ECO:0000256" key="5">
    <source>
        <dbReference type="ARBA" id="ARBA00022840"/>
    </source>
</evidence>
<gene>
    <name evidence="9" type="ORF">AB1Y20_011412</name>
</gene>
<dbReference type="Gene3D" id="1.10.510.10">
    <property type="entry name" value="Transferase(Phosphotransferase) domain 1"/>
    <property type="match status" value="1"/>
</dbReference>
<dbReference type="Gene3D" id="3.30.200.20">
    <property type="entry name" value="Phosphorylase Kinase, domain 1"/>
    <property type="match status" value="1"/>
</dbReference>
<evidence type="ECO:0000313" key="9">
    <source>
        <dbReference type="EMBL" id="KAL1503360.1"/>
    </source>
</evidence>
<keyword evidence="5 6" id="KW-0067">ATP-binding</keyword>